<name>A0AAJ0DGQ3_9PEZI</name>
<dbReference type="GO" id="GO:0016807">
    <property type="term" value="F:cysteine-type carboxypeptidase activity"/>
    <property type="evidence" value="ECO:0007669"/>
    <property type="project" value="TreeGrafter"/>
</dbReference>
<dbReference type="InterPro" id="IPR033979">
    <property type="entry name" value="MINDY_domain"/>
</dbReference>
<gene>
    <name evidence="3" type="ORF">LTR09_005053</name>
</gene>
<evidence type="ECO:0000259" key="2">
    <source>
        <dbReference type="Pfam" id="PF04424"/>
    </source>
</evidence>
<proteinExistence type="predicted"/>
<evidence type="ECO:0000313" key="4">
    <source>
        <dbReference type="Proteomes" id="UP001271007"/>
    </source>
</evidence>
<dbReference type="GO" id="GO:1990380">
    <property type="term" value="F:K48-linked deubiquitinase activity"/>
    <property type="evidence" value="ECO:0007669"/>
    <property type="project" value="InterPro"/>
</dbReference>
<dbReference type="EMBL" id="JAWDJX010000014">
    <property type="protein sequence ID" value="KAK3053773.1"/>
    <property type="molecule type" value="Genomic_DNA"/>
</dbReference>
<dbReference type="PANTHER" id="PTHR18063">
    <property type="entry name" value="NF-E2 INDUCIBLE PROTEIN"/>
    <property type="match status" value="1"/>
</dbReference>
<feature type="compositionally biased region" description="Low complexity" evidence="1">
    <location>
        <begin position="842"/>
        <end position="852"/>
    </location>
</feature>
<dbReference type="GO" id="GO:0005829">
    <property type="term" value="C:cytosol"/>
    <property type="evidence" value="ECO:0007669"/>
    <property type="project" value="TreeGrafter"/>
</dbReference>
<feature type="region of interest" description="Disordered" evidence="1">
    <location>
        <begin position="790"/>
        <end position="982"/>
    </location>
</feature>
<feature type="region of interest" description="Disordered" evidence="1">
    <location>
        <begin position="1"/>
        <end position="380"/>
    </location>
</feature>
<feature type="compositionally biased region" description="Basic and acidic residues" evidence="1">
    <location>
        <begin position="236"/>
        <end position="254"/>
    </location>
</feature>
<dbReference type="Pfam" id="PF04424">
    <property type="entry name" value="MINDY_DUB"/>
    <property type="match status" value="1"/>
</dbReference>
<feature type="compositionally biased region" description="Basic and acidic residues" evidence="1">
    <location>
        <begin position="798"/>
        <end position="813"/>
    </location>
</feature>
<sequence length="1037" mass="112767">MVTRKPVGPPLSTSSVAQAPISSSNPPYPTTPQDSAKSTASSNSIYSADLKRSPAFDLIDVQKAQQRRRSDSDTSSRGTWDSDDTDREQELAGDAVDVPKPLNFRNSQQGVEGLSKKQEGKAMLPESLRVGRPEVHRSPKSMEGQRYEDEAQSNPWAEQKVSRPPSNERANSNNPYHPRNGFPGDGSQSEWQEVKPPALPSAAPPPLPAAAPPPPPPPAPSAVPIELPTVQSPPATDERFQWESERPLSDHRPASWETAEILSVPQKGQAPLPPPVASPVYGMDRPESALFQDDPPPAGRPSDQQAMPPPYPPDSRPQSHYDPPPGPPPGQQGPLIDHEEPARPPPQGVAPIDTSHPAAATSSSSVPETPGTQLKQQRNQHYQIKHANWLDAPAGQNAGARPNMRRSPVLTQNANGPCPLLALVNALVLSTPADSNTALIETLRTREQVSLGLLLDAVFDELMSGRRSDPASQLPDVGELYSFLLALHTGMNVNPRFVTPTSTPRGYLDGHPRTLDGVRPMHRAQRKAGAFEETREMRLYSTFNIPLIHGWTAPADTPAYEAFVRSAQTFEDAQNIQFLEAELEDKLRSEGLPPQEQQMLQDIQTIKAFLDTWPTQLTDFGLQTISESLGPGQFAILFRNDHFSTIYKEPKHGALMTLVTDAGYASHDEIVWESLVDVNGAAAEMFSGDFRVVSHNQDVLNQGSSGGGNEGWETVQNRSRYHGKQNSTSGSIAATKSTASESAPPLPGPRPGFGSATGASHDEAPIEIPEAELQRKASEQEDHDLALALQLQEEEEDQQRQAEQRRRRERELSEQFLSNETEGPRPAVPPRRTGGRTGGGPTTAPATRTTAPQPRPAVNRPTDNPSDPEAPPSYEQAASDLPYRPAGSTAPGTMAQGNPLGAYDALRRQSGYPPGVPSPTNAQAPPSPYQNRRRSDATRLGQRQSQMAGQAMPGSYVQSASQGSAQQQQQQQRVSSAPGVKDAEDSEFINFTTCFFRRGFQNNNDYLAWRPSAWRSLLFLDSATSNLPDDRLSFLGQ</sequence>
<dbReference type="InterPro" id="IPR007518">
    <property type="entry name" value="MINDY"/>
</dbReference>
<feature type="compositionally biased region" description="Pro residues" evidence="1">
    <location>
        <begin position="197"/>
        <end position="221"/>
    </location>
</feature>
<feature type="domain" description="MINDY deubiquitinase" evidence="2">
    <location>
        <begin position="381"/>
        <end position="690"/>
    </location>
</feature>
<feature type="compositionally biased region" description="Polar residues" evidence="1">
    <location>
        <begin position="371"/>
        <end position="380"/>
    </location>
</feature>
<keyword evidence="4" id="KW-1185">Reference proteome</keyword>
<feature type="compositionally biased region" description="Polar residues" evidence="1">
    <location>
        <begin position="721"/>
        <end position="741"/>
    </location>
</feature>
<organism evidence="3 4">
    <name type="scientific">Extremus antarcticus</name>
    <dbReference type="NCBI Taxonomy" id="702011"/>
    <lineage>
        <taxon>Eukaryota</taxon>
        <taxon>Fungi</taxon>
        <taxon>Dikarya</taxon>
        <taxon>Ascomycota</taxon>
        <taxon>Pezizomycotina</taxon>
        <taxon>Dothideomycetes</taxon>
        <taxon>Dothideomycetidae</taxon>
        <taxon>Mycosphaerellales</taxon>
        <taxon>Extremaceae</taxon>
        <taxon>Extremus</taxon>
    </lineage>
</organism>
<feature type="compositionally biased region" description="Low complexity" evidence="1">
    <location>
        <begin position="958"/>
        <end position="977"/>
    </location>
</feature>
<reference evidence="3" key="1">
    <citation type="submission" date="2023-04" db="EMBL/GenBank/DDBJ databases">
        <title>Black Yeasts Isolated from many extreme environments.</title>
        <authorList>
            <person name="Coleine C."/>
            <person name="Stajich J.E."/>
            <person name="Selbmann L."/>
        </authorList>
    </citation>
    <scope>NUCLEOTIDE SEQUENCE</scope>
    <source>
        <strain evidence="3">CCFEE 5312</strain>
    </source>
</reference>
<protein>
    <recommendedName>
        <fullName evidence="2">MINDY deubiquitinase domain-containing protein</fullName>
    </recommendedName>
</protein>
<feature type="compositionally biased region" description="Low complexity" evidence="1">
    <location>
        <begin position="354"/>
        <end position="370"/>
    </location>
</feature>
<dbReference type="GO" id="GO:0071944">
    <property type="term" value="C:cell periphery"/>
    <property type="evidence" value="ECO:0007669"/>
    <property type="project" value="TreeGrafter"/>
</dbReference>
<feature type="compositionally biased region" description="Pro residues" evidence="1">
    <location>
        <begin position="322"/>
        <end position="331"/>
    </location>
</feature>
<evidence type="ECO:0000256" key="1">
    <source>
        <dbReference type="SAM" id="MobiDB-lite"/>
    </source>
</evidence>
<feature type="region of interest" description="Disordered" evidence="1">
    <location>
        <begin position="721"/>
        <end position="761"/>
    </location>
</feature>
<feature type="compositionally biased region" description="Polar residues" evidence="1">
    <location>
        <begin position="164"/>
        <end position="175"/>
    </location>
</feature>
<evidence type="ECO:0000313" key="3">
    <source>
        <dbReference type="EMBL" id="KAK3053773.1"/>
    </source>
</evidence>
<dbReference type="AlphaFoldDB" id="A0AAJ0DGQ3"/>
<dbReference type="GO" id="GO:0004843">
    <property type="term" value="F:cysteine-type deubiquitinase activity"/>
    <property type="evidence" value="ECO:0007669"/>
    <property type="project" value="InterPro"/>
</dbReference>
<dbReference type="GO" id="GO:0071108">
    <property type="term" value="P:protein K48-linked deubiquitination"/>
    <property type="evidence" value="ECO:0007669"/>
    <property type="project" value="TreeGrafter"/>
</dbReference>
<accession>A0AAJ0DGQ3</accession>
<feature type="compositionally biased region" description="Polar residues" evidence="1">
    <location>
        <begin position="11"/>
        <end position="46"/>
    </location>
</feature>
<comment type="caution">
    <text evidence="3">The sequence shown here is derived from an EMBL/GenBank/DDBJ whole genome shotgun (WGS) entry which is preliminary data.</text>
</comment>
<dbReference type="Proteomes" id="UP001271007">
    <property type="component" value="Unassembled WGS sequence"/>
</dbReference>
<dbReference type="PANTHER" id="PTHR18063:SF6">
    <property type="entry name" value="UBIQUITIN CARBOXYL-TERMINAL HYDROLASE"/>
    <property type="match status" value="1"/>
</dbReference>